<organism evidence="6">
    <name type="scientific">marine sediment metagenome</name>
    <dbReference type="NCBI Taxonomy" id="412755"/>
    <lineage>
        <taxon>unclassified sequences</taxon>
        <taxon>metagenomes</taxon>
        <taxon>ecological metagenomes</taxon>
    </lineage>
</organism>
<dbReference type="PRINTS" id="PR01713">
    <property type="entry name" value="NUCEPIMERASE"/>
</dbReference>
<dbReference type="InterPro" id="IPR044516">
    <property type="entry name" value="UXS-like"/>
</dbReference>
<evidence type="ECO:0000313" key="6">
    <source>
        <dbReference type="EMBL" id="GAI98432.1"/>
    </source>
</evidence>
<dbReference type="Pfam" id="PF01370">
    <property type="entry name" value="Epimerase"/>
    <property type="match status" value="1"/>
</dbReference>
<dbReference type="GO" id="GO:0005737">
    <property type="term" value="C:cytoplasm"/>
    <property type="evidence" value="ECO:0007669"/>
    <property type="project" value="TreeGrafter"/>
</dbReference>
<comment type="caution">
    <text evidence="6">The sequence shown here is derived from an EMBL/GenBank/DDBJ whole genome shotgun (WGS) entry which is preliminary data.</text>
</comment>
<evidence type="ECO:0000256" key="3">
    <source>
        <dbReference type="ARBA" id="ARBA00023027"/>
    </source>
</evidence>
<evidence type="ECO:0000256" key="1">
    <source>
        <dbReference type="ARBA" id="ARBA00001911"/>
    </source>
</evidence>
<dbReference type="Gene3D" id="3.40.50.720">
    <property type="entry name" value="NAD(P)-binding Rossmann-like Domain"/>
    <property type="match status" value="1"/>
</dbReference>
<evidence type="ECO:0000256" key="4">
    <source>
        <dbReference type="ARBA" id="ARBA00023239"/>
    </source>
</evidence>
<dbReference type="AlphaFoldDB" id="X1SZD6"/>
<dbReference type="GO" id="GO:0042732">
    <property type="term" value="P:D-xylose metabolic process"/>
    <property type="evidence" value="ECO:0007669"/>
    <property type="project" value="InterPro"/>
</dbReference>
<evidence type="ECO:0000256" key="2">
    <source>
        <dbReference type="ARBA" id="ARBA00022793"/>
    </source>
</evidence>
<feature type="non-terminal residue" evidence="6">
    <location>
        <position position="1"/>
    </location>
</feature>
<dbReference type="GO" id="GO:0070403">
    <property type="term" value="F:NAD+ binding"/>
    <property type="evidence" value="ECO:0007669"/>
    <property type="project" value="InterPro"/>
</dbReference>
<feature type="domain" description="NAD-dependent epimerase/dehydratase" evidence="5">
    <location>
        <begin position="1"/>
        <end position="95"/>
    </location>
</feature>
<reference evidence="6" key="1">
    <citation type="journal article" date="2014" name="Front. Microbiol.">
        <title>High frequency of phylogenetically diverse reductive dehalogenase-homologous genes in deep subseafloor sedimentary metagenomes.</title>
        <authorList>
            <person name="Kawai M."/>
            <person name="Futagami T."/>
            <person name="Toyoda A."/>
            <person name="Takaki Y."/>
            <person name="Nishi S."/>
            <person name="Hori S."/>
            <person name="Arai W."/>
            <person name="Tsubouchi T."/>
            <person name="Morono Y."/>
            <person name="Uchiyama I."/>
            <person name="Ito T."/>
            <person name="Fujiyama A."/>
            <person name="Inagaki F."/>
            <person name="Takami H."/>
        </authorList>
    </citation>
    <scope>NUCLEOTIDE SEQUENCE</scope>
    <source>
        <strain evidence="6">Expedition CK06-06</strain>
    </source>
</reference>
<sequence>PFSPYAASKISMEALCHSFWNCYDQNISIVRFFTVYGPAGRPDMSLFRFIKWIMEDKEVQVFGAGEQTRGFTYVSDIVDGIIASVDISGFNVFNLGSENSISINEAIKHIGQRLGKCPRIKHLGAYIMDIPASSADITKAKRVLEWEPKVGINEGLNAMIEWFFQNEQLVREIEID</sequence>
<dbReference type="InterPro" id="IPR036291">
    <property type="entry name" value="NAD(P)-bd_dom_sf"/>
</dbReference>
<dbReference type="GO" id="GO:0048040">
    <property type="term" value="F:UDP-glucuronate decarboxylase activity"/>
    <property type="evidence" value="ECO:0007669"/>
    <property type="project" value="TreeGrafter"/>
</dbReference>
<protein>
    <recommendedName>
        <fullName evidence="5">NAD-dependent epimerase/dehydratase domain-containing protein</fullName>
    </recommendedName>
</protein>
<name>X1SZD6_9ZZZZ</name>
<evidence type="ECO:0000259" key="5">
    <source>
        <dbReference type="Pfam" id="PF01370"/>
    </source>
</evidence>
<accession>X1SZD6</accession>
<dbReference type="InterPro" id="IPR001509">
    <property type="entry name" value="Epimerase_deHydtase"/>
</dbReference>
<proteinExistence type="predicted"/>
<comment type="cofactor">
    <cofactor evidence="1">
        <name>NAD(+)</name>
        <dbReference type="ChEBI" id="CHEBI:57540"/>
    </cofactor>
</comment>
<keyword evidence="4" id="KW-0456">Lyase</keyword>
<dbReference type="PANTHER" id="PTHR43078:SF6">
    <property type="entry name" value="UDP-GLUCURONIC ACID DECARBOXYLASE 1"/>
    <property type="match status" value="1"/>
</dbReference>
<dbReference type="SUPFAM" id="SSF51735">
    <property type="entry name" value="NAD(P)-binding Rossmann-fold domains"/>
    <property type="match status" value="1"/>
</dbReference>
<gene>
    <name evidence="6" type="ORF">S12H4_41096</name>
</gene>
<dbReference type="PANTHER" id="PTHR43078">
    <property type="entry name" value="UDP-GLUCURONIC ACID DECARBOXYLASE-RELATED"/>
    <property type="match status" value="1"/>
</dbReference>
<dbReference type="EMBL" id="BARW01025006">
    <property type="protein sequence ID" value="GAI98432.1"/>
    <property type="molecule type" value="Genomic_DNA"/>
</dbReference>
<keyword evidence="3" id="KW-0520">NAD</keyword>
<keyword evidence="2" id="KW-0210">Decarboxylase</keyword>